<dbReference type="Gene3D" id="3.50.50.60">
    <property type="entry name" value="FAD/NAD(P)-binding domain"/>
    <property type="match status" value="2"/>
</dbReference>
<feature type="domain" description="FAD-binding" evidence="4">
    <location>
        <begin position="309"/>
        <end position="390"/>
    </location>
</feature>
<dbReference type="Proteomes" id="UP000054321">
    <property type="component" value="Unassembled WGS sequence"/>
</dbReference>
<dbReference type="OrthoDB" id="10016252at2759"/>
<dbReference type="PRINTS" id="PR00420">
    <property type="entry name" value="RNGMNOXGNASE"/>
</dbReference>
<keyword evidence="6" id="KW-1185">Reference proteome</keyword>
<dbReference type="AlphaFoldDB" id="A0A0C3HK82"/>
<dbReference type="GO" id="GO:0016491">
    <property type="term" value="F:oxidoreductase activity"/>
    <property type="evidence" value="ECO:0007669"/>
    <property type="project" value="UniProtKB-KW"/>
</dbReference>
<accession>A0A0C3HK82</accession>
<dbReference type="InterPro" id="IPR036188">
    <property type="entry name" value="FAD/NAD-bd_sf"/>
</dbReference>
<organism evidence="5 6">
    <name type="scientific">Oidiodendron maius (strain Zn)</name>
    <dbReference type="NCBI Taxonomy" id="913774"/>
    <lineage>
        <taxon>Eukaryota</taxon>
        <taxon>Fungi</taxon>
        <taxon>Dikarya</taxon>
        <taxon>Ascomycota</taxon>
        <taxon>Pezizomycotina</taxon>
        <taxon>Leotiomycetes</taxon>
        <taxon>Leotiomycetes incertae sedis</taxon>
        <taxon>Myxotrichaceae</taxon>
        <taxon>Oidiodendron</taxon>
    </lineage>
</organism>
<gene>
    <name evidence="5" type="ORF">OIDMADRAFT_118889</name>
</gene>
<dbReference type="GO" id="GO:0071949">
    <property type="term" value="F:FAD binding"/>
    <property type="evidence" value="ECO:0007669"/>
    <property type="project" value="InterPro"/>
</dbReference>
<evidence type="ECO:0000256" key="1">
    <source>
        <dbReference type="ARBA" id="ARBA00022630"/>
    </source>
</evidence>
<dbReference type="InterPro" id="IPR050631">
    <property type="entry name" value="PheA/TfdB_FAD_monoxygenase"/>
</dbReference>
<protein>
    <recommendedName>
        <fullName evidence="4">FAD-binding domain-containing protein</fullName>
    </recommendedName>
</protein>
<keyword evidence="3" id="KW-0560">Oxidoreductase</keyword>
<name>A0A0C3HK82_OIDMZ</name>
<evidence type="ECO:0000256" key="3">
    <source>
        <dbReference type="ARBA" id="ARBA00023002"/>
    </source>
</evidence>
<dbReference type="EMBL" id="KN832874">
    <property type="protein sequence ID" value="KIN02742.1"/>
    <property type="molecule type" value="Genomic_DNA"/>
</dbReference>
<feature type="domain" description="FAD-binding" evidence="4">
    <location>
        <begin position="6"/>
        <end position="176"/>
    </location>
</feature>
<dbReference type="Pfam" id="PF01494">
    <property type="entry name" value="FAD_binding_3"/>
    <property type="match status" value="2"/>
</dbReference>
<keyword evidence="2" id="KW-0274">FAD</keyword>
<sequence length="608" mass="68486">MEADPIVIVGAGPAGLVLALSLARYKIRCVILEKELDITEDPRGVYLAGDAVRVLYQLGIGDQIDIIGHRLKEINFHKSSFQNNPFLALDLTSDWLEQVVPGGVLQIQPRLEATLRAKAEKSSYCELRYGCRVVSREEKETGVTVFYEDKEGTEGQIIASWLVGADGKTGVVRKQFLEPIANIRQEVGLFSYNGTWVAANLHITLPTPLSHPQLCFWDMGMTSEDVYDLFWPGGWHFCSPPGKPTACGRFGPRDARLWRHEFAEPNWNDSKDAVQLFWEHLDPLITRDCDNLGRPFPTGPITFPRNCIDIRRCRPFTFCQKVVNRWFHNRTILIGDAAHVFPPFGGQGIACGIRDGDALAWRLAVLCQMPTISKVVADKMLLTWSHERRQGVDESTRLTKKNGMLCNGTEDWASFFMRVIVAPLLWLIPGMPSISELSTAYEKEGYRATKDGFFLKGYGGGRKLSQIFVTTDEGSPVLSDCLLQHGRTTMTLFILDPKHQDELKTVEQALEHCGISESAISQKSIVLLSSNDHPPAWPDIKGSKLYRPCPESEVKDLEILPGYNIWRYYKRFGHGAKYVLIRPDLIIFAVAKTFSELQKCLELLKENL</sequence>
<dbReference type="InParanoid" id="A0A0C3HK82"/>
<dbReference type="InterPro" id="IPR002938">
    <property type="entry name" value="FAD-bd"/>
</dbReference>
<reference evidence="5 6" key="1">
    <citation type="submission" date="2014-04" db="EMBL/GenBank/DDBJ databases">
        <authorList>
            <consortium name="DOE Joint Genome Institute"/>
            <person name="Kuo A."/>
            <person name="Martino E."/>
            <person name="Perotto S."/>
            <person name="Kohler A."/>
            <person name="Nagy L.G."/>
            <person name="Floudas D."/>
            <person name="Copeland A."/>
            <person name="Barry K.W."/>
            <person name="Cichocki N."/>
            <person name="Veneault-Fourrey C."/>
            <person name="LaButti K."/>
            <person name="Lindquist E.A."/>
            <person name="Lipzen A."/>
            <person name="Lundell T."/>
            <person name="Morin E."/>
            <person name="Murat C."/>
            <person name="Sun H."/>
            <person name="Tunlid A."/>
            <person name="Henrissat B."/>
            <person name="Grigoriev I.V."/>
            <person name="Hibbett D.S."/>
            <person name="Martin F."/>
            <person name="Nordberg H.P."/>
            <person name="Cantor M.N."/>
            <person name="Hua S.X."/>
        </authorList>
    </citation>
    <scope>NUCLEOTIDE SEQUENCE [LARGE SCALE GENOMIC DNA]</scope>
    <source>
        <strain evidence="5 6">Zn</strain>
    </source>
</reference>
<dbReference type="PANTHER" id="PTHR43476">
    <property type="entry name" value="3-(3-HYDROXY-PHENYL)PROPIONATE/3-HYDROXYCINNAMIC ACID HYDROXYLASE"/>
    <property type="match status" value="1"/>
</dbReference>
<evidence type="ECO:0000259" key="4">
    <source>
        <dbReference type="Pfam" id="PF01494"/>
    </source>
</evidence>
<dbReference type="HOGENOM" id="CLU_026314_0_0_1"/>
<dbReference type="STRING" id="913774.A0A0C3HK82"/>
<proteinExistence type="predicted"/>
<evidence type="ECO:0000313" key="6">
    <source>
        <dbReference type="Proteomes" id="UP000054321"/>
    </source>
</evidence>
<evidence type="ECO:0000313" key="5">
    <source>
        <dbReference type="EMBL" id="KIN02742.1"/>
    </source>
</evidence>
<evidence type="ECO:0000256" key="2">
    <source>
        <dbReference type="ARBA" id="ARBA00022827"/>
    </source>
</evidence>
<reference evidence="6" key="2">
    <citation type="submission" date="2015-01" db="EMBL/GenBank/DDBJ databases">
        <title>Evolutionary Origins and Diversification of the Mycorrhizal Mutualists.</title>
        <authorList>
            <consortium name="DOE Joint Genome Institute"/>
            <consortium name="Mycorrhizal Genomics Consortium"/>
            <person name="Kohler A."/>
            <person name="Kuo A."/>
            <person name="Nagy L.G."/>
            <person name="Floudas D."/>
            <person name="Copeland A."/>
            <person name="Barry K.W."/>
            <person name="Cichocki N."/>
            <person name="Veneault-Fourrey C."/>
            <person name="LaButti K."/>
            <person name="Lindquist E.A."/>
            <person name="Lipzen A."/>
            <person name="Lundell T."/>
            <person name="Morin E."/>
            <person name="Murat C."/>
            <person name="Riley R."/>
            <person name="Ohm R."/>
            <person name="Sun H."/>
            <person name="Tunlid A."/>
            <person name="Henrissat B."/>
            <person name="Grigoriev I.V."/>
            <person name="Hibbett D.S."/>
            <person name="Martin F."/>
        </authorList>
    </citation>
    <scope>NUCLEOTIDE SEQUENCE [LARGE SCALE GENOMIC DNA]</scope>
    <source>
        <strain evidence="6">Zn</strain>
    </source>
</reference>
<keyword evidence="1" id="KW-0285">Flavoprotein</keyword>
<dbReference type="PANTHER" id="PTHR43476:SF5">
    <property type="entry name" value="FAD-DEPENDENT MONOOXYGENASE"/>
    <property type="match status" value="1"/>
</dbReference>
<dbReference type="SUPFAM" id="SSF51905">
    <property type="entry name" value="FAD/NAD(P)-binding domain"/>
    <property type="match status" value="1"/>
</dbReference>